<name>A0A6A4PZ39_LUPAL</name>
<evidence type="ECO:0000256" key="2">
    <source>
        <dbReference type="ARBA" id="ARBA00022692"/>
    </source>
</evidence>
<proteinExistence type="predicted"/>
<feature type="transmembrane region" description="Helical" evidence="5">
    <location>
        <begin position="100"/>
        <end position="125"/>
    </location>
</feature>
<dbReference type="AlphaFoldDB" id="A0A6A4PZ39"/>
<evidence type="ECO:0000256" key="1">
    <source>
        <dbReference type="ARBA" id="ARBA00004141"/>
    </source>
</evidence>
<evidence type="ECO:0000313" key="7">
    <source>
        <dbReference type="EMBL" id="KAE9606967.1"/>
    </source>
</evidence>
<protein>
    <recommendedName>
        <fullName evidence="6">Nodulin-like domain-containing protein</fullName>
    </recommendedName>
</protein>
<evidence type="ECO:0000256" key="5">
    <source>
        <dbReference type="SAM" id="Phobius"/>
    </source>
</evidence>
<feature type="transmembrane region" description="Helical" evidence="5">
    <location>
        <begin position="65"/>
        <end position="88"/>
    </location>
</feature>
<dbReference type="OrthoDB" id="410267at2759"/>
<keyword evidence="2 5" id="KW-0812">Transmembrane</keyword>
<evidence type="ECO:0000256" key="4">
    <source>
        <dbReference type="ARBA" id="ARBA00023136"/>
    </source>
</evidence>
<evidence type="ECO:0000256" key="3">
    <source>
        <dbReference type="ARBA" id="ARBA00022989"/>
    </source>
</evidence>
<dbReference type="Pfam" id="PF06813">
    <property type="entry name" value="Nodulin-like"/>
    <property type="match status" value="1"/>
</dbReference>
<dbReference type="GO" id="GO:0016020">
    <property type="term" value="C:membrane"/>
    <property type="evidence" value="ECO:0007669"/>
    <property type="project" value="UniProtKB-SubCell"/>
</dbReference>
<dbReference type="EMBL" id="WOCE01000009">
    <property type="protein sequence ID" value="KAE9606967.1"/>
    <property type="molecule type" value="Genomic_DNA"/>
</dbReference>
<keyword evidence="3 5" id="KW-1133">Transmembrane helix</keyword>
<evidence type="ECO:0000313" key="8">
    <source>
        <dbReference type="Proteomes" id="UP000447434"/>
    </source>
</evidence>
<dbReference type="PANTHER" id="PTHR21576">
    <property type="entry name" value="UNCHARACTERIZED NODULIN-LIKE PROTEIN"/>
    <property type="match status" value="1"/>
</dbReference>
<keyword evidence="4 5" id="KW-0472">Membrane</keyword>
<accession>A0A6A4PZ39</accession>
<dbReference type="InterPro" id="IPR010658">
    <property type="entry name" value="Nodulin-like"/>
</dbReference>
<keyword evidence="8" id="KW-1185">Reference proteome</keyword>
<gene>
    <name evidence="7" type="ORF">Lalb_Chr09g0325131</name>
</gene>
<comment type="subcellular location">
    <subcellularLocation>
        <location evidence="1">Membrane</location>
        <topology evidence="1">Multi-pass membrane protein</topology>
    </subcellularLocation>
</comment>
<dbReference type="Proteomes" id="UP000447434">
    <property type="component" value="Chromosome 9"/>
</dbReference>
<organism evidence="7 8">
    <name type="scientific">Lupinus albus</name>
    <name type="common">White lupine</name>
    <name type="synonym">Lupinus termis</name>
    <dbReference type="NCBI Taxonomy" id="3870"/>
    <lineage>
        <taxon>Eukaryota</taxon>
        <taxon>Viridiplantae</taxon>
        <taxon>Streptophyta</taxon>
        <taxon>Embryophyta</taxon>
        <taxon>Tracheophyta</taxon>
        <taxon>Spermatophyta</taxon>
        <taxon>Magnoliopsida</taxon>
        <taxon>eudicotyledons</taxon>
        <taxon>Gunneridae</taxon>
        <taxon>Pentapetalae</taxon>
        <taxon>rosids</taxon>
        <taxon>fabids</taxon>
        <taxon>Fabales</taxon>
        <taxon>Fabaceae</taxon>
        <taxon>Papilionoideae</taxon>
        <taxon>50 kb inversion clade</taxon>
        <taxon>genistoids sensu lato</taxon>
        <taxon>core genistoids</taxon>
        <taxon>Genisteae</taxon>
        <taxon>Lupinus</taxon>
    </lineage>
</organism>
<comment type="caution">
    <text evidence="7">The sequence shown here is derived from an EMBL/GenBank/DDBJ whole genome shotgun (WGS) entry which is preliminary data.</text>
</comment>
<reference evidence="8" key="1">
    <citation type="journal article" date="2020" name="Nat. Commun.">
        <title>Genome sequence of the cluster root forming white lupin.</title>
        <authorList>
            <person name="Hufnagel B."/>
            <person name="Marques A."/>
            <person name="Soriano A."/>
            <person name="Marques L."/>
            <person name="Divol F."/>
            <person name="Doumas P."/>
            <person name="Sallet E."/>
            <person name="Mancinotti D."/>
            <person name="Carrere S."/>
            <person name="Marande W."/>
            <person name="Arribat S."/>
            <person name="Keller J."/>
            <person name="Huneau C."/>
            <person name="Blein T."/>
            <person name="Aime D."/>
            <person name="Laguerre M."/>
            <person name="Taylor J."/>
            <person name="Schubert V."/>
            <person name="Nelson M."/>
            <person name="Geu-Flores F."/>
            <person name="Crespi M."/>
            <person name="Gallardo-Guerrero K."/>
            <person name="Delaux P.-M."/>
            <person name="Salse J."/>
            <person name="Berges H."/>
            <person name="Guyot R."/>
            <person name="Gouzy J."/>
            <person name="Peret B."/>
        </authorList>
    </citation>
    <scope>NUCLEOTIDE SEQUENCE [LARGE SCALE GENOMIC DNA]</scope>
    <source>
        <strain evidence="8">cv. Amiga</strain>
    </source>
</reference>
<dbReference type="PANTHER" id="PTHR21576:SF7">
    <property type="entry name" value="MAJOR FACILITATOR SUPERFAMILY PROTEIN"/>
    <property type="match status" value="1"/>
</dbReference>
<evidence type="ECO:0000259" key="6">
    <source>
        <dbReference type="Pfam" id="PF06813"/>
    </source>
</evidence>
<feature type="domain" description="Nodulin-like" evidence="6">
    <location>
        <begin position="7"/>
        <end position="117"/>
    </location>
</feature>
<sequence>MAGQSRKWMILVAVIWIQAFTGTNFDFSAYSSTFKSVLKISQAQLNYLATANDLGKVFGWSSGLALMYLPLSLVMFISAFMGFIGYGLQWLLINNIITLPYFLVPTYPFILCCFSHSSCLFSLFLY</sequence>